<reference evidence="1 2" key="1">
    <citation type="submission" date="2017-08" db="EMBL/GenBank/DDBJ databases">
        <title>Draft Genome Sequence of Pseudomonas moraviensis TYU6, isolated from Taxus cuspidata by using PacBio Single-Molecule Real-Time Technology.</title>
        <authorList>
            <person name="Baek K.-H."/>
            <person name="Mishra A.K."/>
        </authorList>
    </citation>
    <scope>NUCLEOTIDE SEQUENCE [LARGE SCALE GENOMIC DNA]</scope>
    <source>
        <strain evidence="1 2">TYU6</strain>
    </source>
</reference>
<dbReference type="Proteomes" id="UP000217830">
    <property type="component" value="Unassembled WGS sequence"/>
</dbReference>
<dbReference type="AlphaFoldDB" id="A0A2A2PSL1"/>
<comment type="caution">
    <text evidence="1">The sequence shown here is derived from an EMBL/GenBank/DDBJ whole genome shotgun (WGS) entry which is preliminary data.</text>
</comment>
<keyword evidence="2" id="KW-1185">Reference proteome</keyword>
<proteinExistence type="predicted"/>
<evidence type="ECO:0000313" key="2">
    <source>
        <dbReference type="Proteomes" id="UP000217830"/>
    </source>
</evidence>
<dbReference type="RefSeq" id="WP_095668776.1">
    <property type="nucleotide sequence ID" value="NZ_NRSS01000003.1"/>
</dbReference>
<accession>A0A2A2PSL1</accession>
<organism evidence="1 2">
    <name type="scientific">Pseudomonas moraviensis</name>
    <dbReference type="NCBI Taxonomy" id="321662"/>
    <lineage>
        <taxon>Bacteria</taxon>
        <taxon>Pseudomonadati</taxon>
        <taxon>Pseudomonadota</taxon>
        <taxon>Gammaproteobacteria</taxon>
        <taxon>Pseudomonadales</taxon>
        <taxon>Pseudomonadaceae</taxon>
        <taxon>Pseudomonas</taxon>
    </lineage>
</organism>
<protein>
    <submittedName>
        <fullName evidence="1">Uncharacterized protein</fullName>
    </submittedName>
</protein>
<gene>
    <name evidence="1" type="ORF">CKQ80_23805</name>
</gene>
<sequence>MKSEYRQIVESIISQEAKLAEVKRMHAEAVARLEQTTEWVAFNEASLEKYNDRLAELEAGLTLLET</sequence>
<evidence type="ECO:0000313" key="1">
    <source>
        <dbReference type="EMBL" id="PAW58205.1"/>
    </source>
</evidence>
<name>A0A2A2PSL1_9PSED</name>
<dbReference type="EMBL" id="NRST01000001">
    <property type="protein sequence ID" value="PAW58205.1"/>
    <property type="molecule type" value="Genomic_DNA"/>
</dbReference>